<gene>
    <name evidence="1" type="ORF">L6164_036083</name>
</gene>
<comment type="caution">
    <text evidence="1">The sequence shown here is derived from an EMBL/GenBank/DDBJ whole genome shotgun (WGS) entry which is preliminary data.</text>
</comment>
<keyword evidence="2" id="KW-1185">Reference proteome</keyword>
<protein>
    <submittedName>
        <fullName evidence="1">Uncharacterized protein</fullName>
    </submittedName>
</protein>
<name>A0ACB9KFW1_BAUVA</name>
<reference evidence="1 2" key="1">
    <citation type="journal article" date="2022" name="DNA Res.">
        <title>Chromosomal-level genome assembly of the orchid tree Bauhinia variegata (Leguminosae; Cercidoideae) supports the allotetraploid origin hypothesis of Bauhinia.</title>
        <authorList>
            <person name="Zhong Y."/>
            <person name="Chen Y."/>
            <person name="Zheng D."/>
            <person name="Pang J."/>
            <person name="Liu Y."/>
            <person name="Luo S."/>
            <person name="Meng S."/>
            <person name="Qian L."/>
            <person name="Wei D."/>
            <person name="Dai S."/>
            <person name="Zhou R."/>
        </authorList>
    </citation>
    <scope>NUCLEOTIDE SEQUENCE [LARGE SCALE GENOMIC DNA]</scope>
    <source>
        <strain evidence="1">BV-YZ2020</strain>
    </source>
</reference>
<dbReference type="Proteomes" id="UP000828941">
    <property type="component" value="Chromosome 14"/>
</dbReference>
<evidence type="ECO:0000313" key="1">
    <source>
        <dbReference type="EMBL" id="KAI4296095.1"/>
    </source>
</evidence>
<dbReference type="EMBL" id="CM039439">
    <property type="protein sequence ID" value="KAI4296095.1"/>
    <property type="molecule type" value="Genomic_DNA"/>
</dbReference>
<proteinExistence type="predicted"/>
<organism evidence="1 2">
    <name type="scientific">Bauhinia variegata</name>
    <name type="common">Purple orchid tree</name>
    <name type="synonym">Phanera variegata</name>
    <dbReference type="NCBI Taxonomy" id="167791"/>
    <lineage>
        <taxon>Eukaryota</taxon>
        <taxon>Viridiplantae</taxon>
        <taxon>Streptophyta</taxon>
        <taxon>Embryophyta</taxon>
        <taxon>Tracheophyta</taxon>
        <taxon>Spermatophyta</taxon>
        <taxon>Magnoliopsida</taxon>
        <taxon>eudicotyledons</taxon>
        <taxon>Gunneridae</taxon>
        <taxon>Pentapetalae</taxon>
        <taxon>rosids</taxon>
        <taxon>fabids</taxon>
        <taxon>Fabales</taxon>
        <taxon>Fabaceae</taxon>
        <taxon>Cercidoideae</taxon>
        <taxon>Cercideae</taxon>
        <taxon>Bauhiniinae</taxon>
        <taxon>Bauhinia</taxon>
    </lineage>
</organism>
<accession>A0ACB9KFW1</accession>
<sequence>MGEGGRRGREGRGTSKLREAARKVAVAAAYACGSLSRRKALVDPVAIDTSSSLSATISGSSSVSPSTRNSPGNVIEGTHFSSTKESNDPPTKNLCAICLDLLCYNSKGSSPGQAIFTAQCSHSFHFACISSNVRHGSVTCPICRSHWTQLPRNLNNTLSGSFPFCNQSDPIIRILDDSIATFRVHRRTLLRSARYDDDDPVEPDNMPDSPKLSFSLVPIPPAPDSYHPALQVTKHSSCSCHQPFML</sequence>
<evidence type="ECO:0000313" key="2">
    <source>
        <dbReference type="Proteomes" id="UP000828941"/>
    </source>
</evidence>